<organism evidence="1 2">
    <name type="scientific">Sphaeroforma arctica JP610</name>
    <dbReference type="NCBI Taxonomy" id="667725"/>
    <lineage>
        <taxon>Eukaryota</taxon>
        <taxon>Ichthyosporea</taxon>
        <taxon>Ichthyophonida</taxon>
        <taxon>Sphaeroforma</taxon>
    </lineage>
</organism>
<accession>A0A0L0F7Z1</accession>
<reference evidence="1 2" key="1">
    <citation type="submission" date="2011-02" db="EMBL/GenBank/DDBJ databases">
        <title>The Genome Sequence of Sphaeroforma arctica JP610.</title>
        <authorList>
            <consortium name="The Broad Institute Genome Sequencing Platform"/>
            <person name="Russ C."/>
            <person name="Cuomo C."/>
            <person name="Young S.K."/>
            <person name="Zeng Q."/>
            <person name="Gargeya S."/>
            <person name="Alvarado L."/>
            <person name="Berlin A."/>
            <person name="Chapman S.B."/>
            <person name="Chen Z."/>
            <person name="Freedman E."/>
            <person name="Gellesch M."/>
            <person name="Goldberg J."/>
            <person name="Griggs A."/>
            <person name="Gujja S."/>
            <person name="Heilman E."/>
            <person name="Heiman D."/>
            <person name="Howarth C."/>
            <person name="Mehta T."/>
            <person name="Neiman D."/>
            <person name="Pearson M."/>
            <person name="Roberts A."/>
            <person name="Saif S."/>
            <person name="Shea T."/>
            <person name="Shenoy N."/>
            <person name="Sisk P."/>
            <person name="Stolte C."/>
            <person name="Sykes S."/>
            <person name="White J."/>
            <person name="Yandava C."/>
            <person name="Burger G."/>
            <person name="Gray M.W."/>
            <person name="Holland P.W.H."/>
            <person name="King N."/>
            <person name="Lang F.B.F."/>
            <person name="Roger A.J."/>
            <person name="Ruiz-Trillo I."/>
            <person name="Haas B."/>
            <person name="Nusbaum C."/>
            <person name="Birren B."/>
        </authorList>
    </citation>
    <scope>NUCLEOTIDE SEQUENCE [LARGE SCALE GENOMIC DNA]</scope>
    <source>
        <strain evidence="1 2">JP610</strain>
    </source>
</reference>
<gene>
    <name evidence="1" type="ORF">SARC_14631</name>
</gene>
<sequence length="108" mass="12233">MAFNRHLHADLKAAVRDSRRIDLLQQSSVMYIQEKAPRPKIQRYTDRYSHKELSTEVSGLIAEAMWSYFPDELRPSVKRLKIAKVKKEGPSATVLFGSAVDAKDTADG</sequence>
<feature type="non-terminal residue" evidence="1">
    <location>
        <position position="108"/>
    </location>
</feature>
<dbReference type="GeneID" id="25915135"/>
<protein>
    <submittedName>
        <fullName evidence="1">Uncharacterized protein</fullName>
    </submittedName>
</protein>
<evidence type="ECO:0000313" key="1">
    <source>
        <dbReference type="EMBL" id="KNC72809.1"/>
    </source>
</evidence>
<proteinExistence type="predicted"/>
<dbReference type="Proteomes" id="UP000054560">
    <property type="component" value="Unassembled WGS sequence"/>
</dbReference>
<evidence type="ECO:0000313" key="2">
    <source>
        <dbReference type="Proteomes" id="UP000054560"/>
    </source>
</evidence>
<keyword evidence="2" id="KW-1185">Reference proteome</keyword>
<name>A0A0L0F7Z1_9EUKA</name>
<dbReference type="RefSeq" id="XP_014146711.1">
    <property type="nucleotide sequence ID" value="XM_014291236.1"/>
</dbReference>
<dbReference type="AlphaFoldDB" id="A0A0L0F7Z1"/>
<dbReference type="EMBL" id="KQ246475">
    <property type="protein sequence ID" value="KNC72809.1"/>
    <property type="molecule type" value="Genomic_DNA"/>
</dbReference>